<comment type="caution">
    <text evidence="2">The sequence shown here is derived from an EMBL/GenBank/DDBJ whole genome shotgun (WGS) entry which is preliminary data.</text>
</comment>
<sequence>MRKLLAILLLPLLLVVVGAAVAPKLASQERLRAEALDLMRAATGMDAAIDGDVRFEVLPWPALEMQGVRIGQDDGASLSVPHLRIVLDLLPLVTGAARADYIALADPVLIVPDRVSNTGMLAELLRRIGTGTLAGEIRVMDGLLRLTDGDGGTVTTARMNATIDWRGGSSLNLDGGLIWHDQPMDVDVAFSQLGALAQGQNARLRASTSGPLGDLSYEGSFGFASGLSGEGAVYAAARSVRATLDWLGLDAPTEGGFGPFTLKADMLYSGQSAALSRVRLELDGNVSEGGFNLRFDEGRPRIQGSLATGTLDLAPYGQLVLADPDGRNWSRDPIETQRLGRFDLDLRLSAGEVRVGGTKLERFAASAVVKGGKLSLAIGEAEGWQGIFRASAQVAPVAAGTEVRVELVCEDVALAQALGDIFRTQRLEGTGSFRLTAAGSGRDIAGIVGSLDGSFRLQGATGALVGIDAPRILSRLAERPLSGVGNLRGGRTGFDSIAAEATIAGGVASLTALSIDSTRLAVRMNGTASILSRDLDLAGTAMLKDASGTASPFELPFVVRGDWDDPVLLPDPQSLIRRSGAARPLFGPRMEATGILAPPP</sequence>
<dbReference type="InterPro" id="IPR052894">
    <property type="entry name" value="AsmA-related"/>
</dbReference>
<dbReference type="Proteomes" id="UP001143330">
    <property type="component" value="Unassembled WGS sequence"/>
</dbReference>
<dbReference type="InterPro" id="IPR007844">
    <property type="entry name" value="AsmA"/>
</dbReference>
<proteinExistence type="predicted"/>
<protein>
    <submittedName>
        <fullName evidence="2">Cell envelope biogenesis protein AsmA</fullName>
    </submittedName>
</protein>
<dbReference type="GO" id="GO:0005886">
    <property type="term" value="C:plasma membrane"/>
    <property type="evidence" value="ECO:0007669"/>
    <property type="project" value="TreeGrafter"/>
</dbReference>
<accession>A0A9W6JW66</accession>
<dbReference type="RefSeq" id="WP_213364843.1">
    <property type="nucleotide sequence ID" value="NZ_BSFM01000014.1"/>
</dbReference>
<dbReference type="PANTHER" id="PTHR30441">
    <property type="entry name" value="DUF748 DOMAIN-CONTAINING PROTEIN"/>
    <property type="match status" value="1"/>
</dbReference>
<reference evidence="2" key="2">
    <citation type="submission" date="2023-01" db="EMBL/GenBank/DDBJ databases">
        <authorList>
            <person name="Sun Q."/>
            <person name="Evtushenko L."/>
        </authorList>
    </citation>
    <scope>NUCLEOTIDE SEQUENCE</scope>
    <source>
        <strain evidence="2">VKM B-2789</strain>
    </source>
</reference>
<reference evidence="2" key="1">
    <citation type="journal article" date="2014" name="Int. J. Syst. Evol. Microbiol.">
        <title>Complete genome sequence of Corynebacterium casei LMG S-19264T (=DSM 44701T), isolated from a smear-ripened cheese.</title>
        <authorList>
            <consortium name="US DOE Joint Genome Institute (JGI-PGF)"/>
            <person name="Walter F."/>
            <person name="Albersmeier A."/>
            <person name="Kalinowski J."/>
            <person name="Ruckert C."/>
        </authorList>
    </citation>
    <scope>NUCLEOTIDE SEQUENCE</scope>
    <source>
        <strain evidence="2">VKM B-2789</strain>
    </source>
</reference>
<feature type="domain" description="AsmA" evidence="1">
    <location>
        <begin position="322"/>
        <end position="511"/>
    </location>
</feature>
<organism evidence="2 3">
    <name type="scientific">Ancylobacter defluvii</name>
    <dbReference type="NCBI Taxonomy" id="1282440"/>
    <lineage>
        <taxon>Bacteria</taxon>
        <taxon>Pseudomonadati</taxon>
        <taxon>Pseudomonadota</taxon>
        <taxon>Alphaproteobacteria</taxon>
        <taxon>Hyphomicrobiales</taxon>
        <taxon>Xanthobacteraceae</taxon>
        <taxon>Ancylobacter</taxon>
    </lineage>
</organism>
<dbReference type="GO" id="GO:0090313">
    <property type="term" value="P:regulation of protein targeting to membrane"/>
    <property type="evidence" value="ECO:0007669"/>
    <property type="project" value="TreeGrafter"/>
</dbReference>
<evidence type="ECO:0000313" key="2">
    <source>
        <dbReference type="EMBL" id="GLK85005.1"/>
    </source>
</evidence>
<evidence type="ECO:0000259" key="1">
    <source>
        <dbReference type="Pfam" id="PF05170"/>
    </source>
</evidence>
<gene>
    <name evidence="2" type="ORF">GCM10017653_30750</name>
</gene>
<dbReference type="AlphaFoldDB" id="A0A9W6JW66"/>
<dbReference type="PANTHER" id="PTHR30441:SF4">
    <property type="entry name" value="PROTEIN ASMA"/>
    <property type="match status" value="1"/>
</dbReference>
<name>A0A9W6JW66_9HYPH</name>
<keyword evidence="3" id="KW-1185">Reference proteome</keyword>
<dbReference type="Pfam" id="PF05170">
    <property type="entry name" value="AsmA"/>
    <property type="match status" value="2"/>
</dbReference>
<feature type="domain" description="AsmA" evidence="1">
    <location>
        <begin position="2"/>
        <end position="107"/>
    </location>
</feature>
<evidence type="ECO:0000313" key="3">
    <source>
        <dbReference type="Proteomes" id="UP001143330"/>
    </source>
</evidence>
<dbReference type="EMBL" id="BSFM01000014">
    <property type="protein sequence ID" value="GLK85005.1"/>
    <property type="molecule type" value="Genomic_DNA"/>
</dbReference>